<dbReference type="OMA" id="PKHIIGM"/>
<dbReference type="Proteomes" id="UP000195557">
    <property type="component" value="Unassembled WGS sequence"/>
</dbReference>
<dbReference type="InParanoid" id="Q01CX9"/>
<dbReference type="RefSeq" id="XP_003078084.1">
    <property type="nucleotide sequence ID" value="XM_003078036.1"/>
</dbReference>
<accession>A0A1Y5I6D9</accession>
<dbReference type="AlphaFoldDB" id="Q01CX9"/>
<dbReference type="Gene3D" id="3.40.50.2300">
    <property type="match status" value="1"/>
</dbReference>
<dbReference type="Proteomes" id="UP000009170">
    <property type="component" value="Unassembled WGS sequence"/>
</dbReference>
<accession>Q01CX9</accession>
<dbReference type="InterPro" id="IPR011006">
    <property type="entry name" value="CheY-like_superfamily"/>
</dbReference>
<gene>
    <name evidence="2" type="ORF">BE221DRAFT_79551</name>
    <name evidence="1" type="ORF">OT_ostta03g01750</name>
</gene>
<dbReference type="OrthoDB" id="498001at2759"/>
<dbReference type="GeneID" id="9833719"/>
<organism evidence="1 3">
    <name type="scientific">Ostreococcus tauri</name>
    <name type="common">Marine green alga</name>
    <dbReference type="NCBI Taxonomy" id="70448"/>
    <lineage>
        <taxon>Eukaryota</taxon>
        <taxon>Viridiplantae</taxon>
        <taxon>Chlorophyta</taxon>
        <taxon>Mamiellophyceae</taxon>
        <taxon>Mamiellales</taxon>
        <taxon>Bathycoccaceae</taxon>
        <taxon>Ostreococcus</taxon>
    </lineage>
</organism>
<reference evidence="1 3" key="1">
    <citation type="journal article" date="2006" name="Proc. Natl. Acad. Sci. U.S.A.">
        <title>Genome analysis of the smallest free-living eukaryote Ostreococcus tauri unveils many unique features.</title>
        <authorList>
            <person name="Derelle E."/>
            <person name="Ferraz C."/>
            <person name="Rombauts S."/>
            <person name="Rouze P."/>
            <person name="Worden A.Z."/>
            <person name="Robbens S."/>
            <person name="Partensky F."/>
            <person name="Degroeve S."/>
            <person name="Echeynie S."/>
            <person name="Cooke R."/>
            <person name="Saeys Y."/>
            <person name="Wuyts J."/>
            <person name="Jabbari K."/>
            <person name="Bowler C."/>
            <person name="Panaud O."/>
            <person name="Piegu B."/>
            <person name="Ball S.G."/>
            <person name="Ral J.-P."/>
            <person name="Bouget F.-Y."/>
            <person name="Piganeau G."/>
            <person name="De Baets B."/>
            <person name="Picard A."/>
            <person name="Delseny M."/>
            <person name="Demaille J."/>
            <person name="Van de Peer Y."/>
            <person name="Moreau H."/>
        </authorList>
    </citation>
    <scope>NUCLEOTIDE SEQUENCE [LARGE SCALE GENOMIC DNA]</scope>
    <source>
        <strain evidence="1 3">OTTH0595</strain>
    </source>
</reference>
<dbReference type="EMBL" id="KZ155826">
    <property type="protein sequence ID" value="OUS43784.1"/>
    <property type="molecule type" value="Genomic_DNA"/>
</dbReference>
<accession>A0A454Y2C3</accession>
<dbReference type="SUPFAM" id="SSF52172">
    <property type="entry name" value="CheY-like"/>
    <property type="match status" value="1"/>
</dbReference>
<sequence length="142" mass="15604">MEDGTTARTNGTAAGVEGKVSSKPCVRVLAFEDVYDVAEILERGGVDASTVRVEQRWTSDACVEIIGAYKPDVLLLDYYMPPHTGLTVIRMMNEAVQSGKIERPKYVIGMSSESSCNAAMSREGADHSCVKWDIPLWSGWRE</sequence>
<evidence type="ECO:0000313" key="3">
    <source>
        <dbReference type="Proteomes" id="UP000009170"/>
    </source>
</evidence>
<protein>
    <submittedName>
        <fullName evidence="1">Signal transduction response regulator, receiver domain</fullName>
    </submittedName>
</protein>
<keyword evidence="3" id="KW-1185">Reference proteome</keyword>
<dbReference type="EMBL" id="CAID01000003">
    <property type="protein sequence ID" value="CAL52824.1"/>
    <property type="molecule type" value="Genomic_DNA"/>
</dbReference>
<evidence type="ECO:0000313" key="2">
    <source>
        <dbReference type="EMBL" id="OUS43784.1"/>
    </source>
</evidence>
<reference evidence="2" key="3">
    <citation type="submission" date="2017-04" db="EMBL/GenBank/DDBJ databases">
        <title>Population genomics of picophytoplankton unveils novel chromosome hypervariability.</title>
        <authorList>
            <consortium name="DOE Joint Genome Institute"/>
            <person name="Blanc-Mathieu R."/>
            <person name="Krasovec M."/>
            <person name="Hebrard M."/>
            <person name="Yau S."/>
            <person name="Desgranges E."/>
            <person name="Martin J."/>
            <person name="Schackwitz W."/>
            <person name="Kuo A."/>
            <person name="Salin G."/>
            <person name="Donnadieu C."/>
            <person name="Desdevises Y."/>
            <person name="Sanchez-Ferandin S."/>
            <person name="Moreau H."/>
            <person name="Rivals E."/>
            <person name="Grigoriev I.V."/>
            <person name="Grimsley N."/>
            <person name="Eyre-Walker A."/>
            <person name="Piganeau G."/>
        </authorList>
    </citation>
    <scope>NUCLEOTIDE SEQUENCE [LARGE SCALE GENOMIC DNA]</scope>
    <source>
        <strain evidence="2">RCC 1115</strain>
    </source>
</reference>
<evidence type="ECO:0000313" key="1">
    <source>
        <dbReference type="EMBL" id="CAL52824.1"/>
    </source>
</evidence>
<dbReference type="KEGG" id="ota:OT_ostta03g01750"/>
<name>Q01CX9_OSTTA</name>
<proteinExistence type="predicted"/>
<reference evidence="1" key="2">
    <citation type="journal article" date="2014" name="BMC Genomics">
        <title>An improved genome of the model marine alga Ostreococcus tauri unfolds by assessing Illumina de novo assemblies.</title>
        <authorList>
            <person name="Blanc-Mathieu R."/>
            <person name="Verhelst B."/>
            <person name="Derelle E."/>
            <person name="Rombauts S."/>
            <person name="Bouget F.Y."/>
            <person name="Carre I."/>
            <person name="Chateau A."/>
            <person name="Eyre-Walker A."/>
            <person name="Grimsley N."/>
            <person name="Moreau H."/>
            <person name="Piegu B."/>
            <person name="Rivals E."/>
            <person name="Schackwitz W."/>
            <person name="Van de Peer Y."/>
            <person name="Piganeau G."/>
        </authorList>
    </citation>
    <scope>NUCLEOTIDE SEQUENCE</scope>
    <source>
        <strain evidence="1">RCC4221</strain>
    </source>
</reference>